<feature type="region of interest" description="Disordered" evidence="1">
    <location>
        <begin position="663"/>
        <end position="687"/>
    </location>
</feature>
<accession>A0A9J6C2J2</accession>
<feature type="transmembrane region" description="Helical" evidence="2">
    <location>
        <begin position="469"/>
        <end position="492"/>
    </location>
</feature>
<feature type="region of interest" description="Disordered" evidence="1">
    <location>
        <begin position="749"/>
        <end position="768"/>
    </location>
</feature>
<feature type="compositionally biased region" description="Low complexity" evidence="1">
    <location>
        <begin position="670"/>
        <end position="682"/>
    </location>
</feature>
<gene>
    <name evidence="3" type="ORF">PVAND_006226</name>
</gene>
<comment type="caution">
    <text evidence="3">The sequence shown here is derived from an EMBL/GenBank/DDBJ whole genome shotgun (WGS) entry which is preliminary data.</text>
</comment>
<dbReference type="AlphaFoldDB" id="A0A9J6C2J2"/>
<feature type="region of interest" description="Disordered" evidence="1">
    <location>
        <begin position="1074"/>
        <end position="1122"/>
    </location>
</feature>
<feature type="compositionally biased region" description="Low complexity" evidence="1">
    <location>
        <begin position="203"/>
        <end position="212"/>
    </location>
</feature>
<dbReference type="PANTHER" id="PTHR39952">
    <property type="entry name" value="FI02073P"/>
    <property type="match status" value="1"/>
</dbReference>
<feature type="compositionally biased region" description="Low complexity" evidence="1">
    <location>
        <begin position="175"/>
        <end position="191"/>
    </location>
</feature>
<evidence type="ECO:0000313" key="4">
    <source>
        <dbReference type="Proteomes" id="UP001107558"/>
    </source>
</evidence>
<proteinExistence type="predicted"/>
<feature type="compositionally biased region" description="Pro residues" evidence="1">
    <location>
        <begin position="286"/>
        <end position="295"/>
    </location>
</feature>
<feature type="transmembrane region" description="Helical" evidence="2">
    <location>
        <begin position="314"/>
        <end position="339"/>
    </location>
</feature>
<keyword evidence="2" id="KW-0812">Transmembrane</keyword>
<dbReference type="EMBL" id="JADBJN010000002">
    <property type="protein sequence ID" value="KAG5676385.1"/>
    <property type="molecule type" value="Genomic_DNA"/>
</dbReference>
<feature type="region of interest" description="Disordered" evidence="1">
    <location>
        <begin position="775"/>
        <end position="795"/>
    </location>
</feature>
<feature type="region of interest" description="Disordered" evidence="1">
    <location>
        <begin position="613"/>
        <end position="642"/>
    </location>
</feature>
<sequence length="1189" mass="132672">MTSTDDSAIEAITYIGGCSNNNRLSRLELLQQQQQFRLASPSCEHECTCMHHHYHPSNVATATTAAAASNGPYSNHHNHFNHLNQHMHPNSYISHHHQQHQLSNQDGNLIYNNSSTNSECNQPNDGSQSGCSNMIHYVPTSNLSVASQNLNIPNVSCDCAGHTHVQQQHHHQRQSSEQQSIQSGRSSSRIVSCDENPSGTEDGSGMSTSGMITGCRTSKRLLNNLDNNQQRLRSPKRSGTSDNEVKGNQDDIKYSNAMERMDIYSDSNENAIKIGDDTNEDDRPPRLPPRPPPRPRNTMNSETVPHPNAGVRKYVIWCLICGGVLCLLGVMFLAVYFLLRSYTSTVGYFETVPPFVPATLLLLTGLCIMSLARRRNRYSYLIKLSGACSLASALTCALVTVTTTVIHMSRLQALKECQYTQKTRTCTCSSTLSESSDDIDETGSSVRFVFDATTDCGVVHGALYSCLRAVFGLSVAGVFVAVFSCMLVYQLLSHERKKMYWEQLELRCRSLYSGPPMPGPAIIGTGVQRAPCRCCEQCHAHRAAMSTAYSWDSDSNRFWAGQAGNFYSPNPGDEVNRMNTAIGGNQRNRSWNWPRMPWQRNIDATATVVPNDTTQIPSNQRFQSSDSQYGFSNGPATDNSSVSQQNGGYTVIAPYPIWAQPLGPPPPYFKNPTPNQSNNNSPARGGGRYQYIHPNGCTMEQHISSNQPIIDCNQQHNCSVIENRSEQFCMQQQQQQQQQRNVIKRQTQFKNKENYENSPSDSDIGVVGDTRMNTARKTKKRADVMNVPSPQQRTNVQNVFNNLQADSNNQSEADTENEYNEPQHPSTEPTPQHVKLTNSNIINNANNNNNSSNNIRRVKLGIENTGFQSIDVIEHNNEMNGESEVYFADVSSCCNISVKNDNYYEDANQRRVLKNVEKADADEYLSQRFGNREPSTRSRLPFPQMISEDFDQSTKPPAIPAPRTSLMQKEISHQSMCSIDSSEKTDFTDLSPATPTTAVTFQQYQKGKLSENNFVASFPYNEQSQEAHRRSTKNLQQDISFVSTNDAQYETIKDSNQYESTPLTLNYELNHDASSSSISSSSYSNNKSSPTHSYLHNSSNNNNNSTPTKITTGNSTTTPIKRQNLGTNISAIIQNLSGNDISLLYPENTSNSSPHHKQKQDCNDVINSNIVVNSEKQREWSEINGNQRM</sequence>
<feature type="compositionally biased region" description="Basic and acidic residues" evidence="1">
    <location>
        <begin position="243"/>
        <end position="263"/>
    </location>
</feature>
<feature type="compositionally biased region" description="Polar residues" evidence="1">
    <location>
        <begin position="1106"/>
        <end position="1122"/>
    </location>
</feature>
<keyword evidence="2" id="KW-1133">Transmembrane helix</keyword>
<keyword evidence="4" id="KW-1185">Reference proteome</keyword>
<reference evidence="3" key="1">
    <citation type="submission" date="2021-03" db="EMBL/GenBank/DDBJ databases">
        <title>Chromosome level genome of the anhydrobiotic midge Polypedilum vanderplanki.</title>
        <authorList>
            <person name="Yoshida Y."/>
            <person name="Kikawada T."/>
            <person name="Gusev O."/>
        </authorList>
    </citation>
    <scope>NUCLEOTIDE SEQUENCE</scope>
    <source>
        <strain evidence="3">NIAS01</strain>
        <tissue evidence="3">Whole body or cell culture</tissue>
    </source>
</reference>
<feature type="region of interest" description="Disordered" evidence="1">
    <location>
        <begin position="226"/>
        <end position="305"/>
    </location>
</feature>
<dbReference type="PANTHER" id="PTHR39952:SF1">
    <property type="match status" value="1"/>
</dbReference>
<keyword evidence="2" id="KW-0472">Membrane</keyword>
<dbReference type="Proteomes" id="UP001107558">
    <property type="component" value="Chromosome 2"/>
</dbReference>
<feature type="compositionally biased region" description="Polar residues" evidence="1">
    <location>
        <begin position="112"/>
        <end position="132"/>
    </location>
</feature>
<evidence type="ECO:0000256" key="1">
    <source>
        <dbReference type="SAM" id="MobiDB-lite"/>
    </source>
</evidence>
<protein>
    <submittedName>
        <fullName evidence="3">Uncharacterized protein</fullName>
    </submittedName>
</protein>
<feature type="transmembrane region" description="Helical" evidence="2">
    <location>
        <begin position="351"/>
        <end position="372"/>
    </location>
</feature>
<evidence type="ECO:0000313" key="3">
    <source>
        <dbReference type="EMBL" id="KAG5676385.1"/>
    </source>
</evidence>
<evidence type="ECO:0000256" key="2">
    <source>
        <dbReference type="SAM" id="Phobius"/>
    </source>
</evidence>
<name>A0A9J6C2J2_POLVA</name>
<feature type="compositionally biased region" description="Low complexity" evidence="1">
    <location>
        <begin position="1074"/>
        <end position="1089"/>
    </location>
</feature>
<feature type="region of interest" description="Disordered" evidence="1">
    <location>
        <begin position="112"/>
        <end position="133"/>
    </location>
</feature>
<feature type="region of interest" description="Disordered" evidence="1">
    <location>
        <begin position="163"/>
        <end position="212"/>
    </location>
</feature>
<organism evidence="3 4">
    <name type="scientific">Polypedilum vanderplanki</name>
    <name type="common">Sleeping chironomid midge</name>
    <dbReference type="NCBI Taxonomy" id="319348"/>
    <lineage>
        <taxon>Eukaryota</taxon>
        <taxon>Metazoa</taxon>
        <taxon>Ecdysozoa</taxon>
        <taxon>Arthropoda</taxon>
        <taxon>Hexapoda</taxon>
        <taxon>Insecta</taxon>
        <taxon>Pterygota</taxon>
        <taxon>Neoptera</taxon>
        <taxon>Endopterygota</taxon>
        <taxon>Diptera</taxon>
        <taxon>Nematocera</taxon>
        <taxon>Chironomoidea</taxon>
        <taxon>Chironomidae</taxon>
        <taxon>Chironominae</taxon>
        <taxon>Polypedilum</taxon>
        <taxon>Polypedilum</taxon>
    </lineage>
</organism>
<feature type="region of interest" description="Disordered" evidence="1">
    <location>
        <begin position="808"/>
        <end position="834"/>
    </location>
</feature>
<dbReference type="OrthoDB" id="8194427at2759"/>